<dbReference type="InterPro" id="IPR042113">
    <property type="entry name" value="P_AcTrfase_dom1"/>
</dbReference>
<evidence type="ECO:0000256" key="7">
    <source>
        <dbReference type="SAM" id="MobiDB-lite"/>
    </source>
</evidence>
<proteinExistence type="predicted"/>
<dbReference type="AlphaFoldDB" id="A0A5J4YUX1"/>
<dbReference type="NCBIfam" id="NF007233">
    <property type="entry name" value="PRK09653.1"/>
    <property type="match status" value="1"/>
</dbReference>
<sequence length="869" mass="95344">MVRSRMNVGTMMRCVRMANASSLWNGRQGERVVRVGFSRGWASAQVYVQPANRSANVAPVVVGLMNLLQARSWTKLGYFRPVVPVVSTLAPDTRAELVAEIFGAQVGDGVDERDARELVGNGQVDVLVDRVVEKYRSFVQKQPGLDAILIEGFGALLPTEFTNHELSAMVANALSARMVLVMDALAVSQNSSSHAYSNALSPRDAATWCAECLAQFRSFDCVPAGLIIKGVARGRQALRELTARIYSNLLGTSTKLMGVIPYDREMETVRLMDLVQQLDGHVLCGEEFLQRKIYQEDVRVVGTNLDSWLNNSDLGAYRDMSEKRAELMHEVRASLGYDMLAVIDTDTIYKVLKRVGISDAPLVERIISRLDMDGDGVVTVRELADFSPRLLPVTAADRVDIVLGTLLADRSVYYQGLLAGIVITGYDKQRSINAHIQGLVRNERFVRLHPLLPVIGVELDTFDTVNALDQRVSPSMTAHSVRNVERAKTLFDEFVSDKAVEEVLYRSLRGMAGDSRQGSFATVRPSSSTHEGADKQELSPKRFQHLFMERAKSAQRRIVLPEGTEPRVVQAAGQLLQHQTARLILLGDRKQVLQIAHDHNLSADVFLGCTIIDPADPAESERLERYAQVLYEKRKKKGMTLDTARELVREDVNMFGTLMVELDEADGMVSGSIHTTASTVRPALWIVKTKPGISIVSSVFFMALPKKILVYGDCAINENPTADQLAQIAVTSAETTRAFGIEPRVAMLSYSTGTSDSHDKVAEATRLVKERAPDLLVTGPIQYDAAVDPDVAHRKHFDDPVAGKANVFIFPDLNTGNNTYKAVQQSTGALAIGPVLQGLNKPINDLSRGATVADIVNTVAITACMAASQ</sequence>
<dbReference type="InterPro" id="IPR004614">
    <property type="entry name" value="P_AcTrfase"/>
</dbReference>
<dbReference type="InterPro" id="IPR018247">
    <property type="entry name" value="EF_Hand_1_Ca_BS"/>
</dbReference>
<evidence type="ECO:0000256" key="3">
    <source>
        <dbReference type="ARBA" id="ARBA00021528"/>
    </source>
</evidence>
<dbReference type="Gene3D" id="3.40.50.10750">
    <property type="entry name" value="Isocitrate/Isopropylmalate dehydrogenase-like"/>
    <property type="match status" value="1"/>
</dbReference>
<dbReference type="InterPro" id="IPR050500">
    <property type="entry name" value="Phos_Acetyltrans/Butyryltrans"/>
</dbReference>
<dbReference type="InterPro" id="IPR042112">
    <property type="entry name" value="P_AcTrfase_dom2"/>
</dbReference>
<dbReference type="GO" id="GO:0005509">
    <property type="term" value="F:calcium ion binding"/>
    <property type="evidence" value="ECO:0007669"/>
    <property type="project" value="InterPro"/>
</dbReference>
<comment type="caution">
    <text evidence="9">The sequence shown here is derived from an EMBL/GenBank/DDBJ whole genome shotgun (WGS) entry which is preliminary data.</text>
</comment>
<dbReference type="Pfam" id="PF01515">
    <property type="entry name" value="PTA_PTB"/>
    <property type="match status" value="1"/>
</dbReference>
<protein>
    <recommendedName>
        <fullName evidence="3">Phosphate acetyltransferase</fullName>
        <ecNumber evidence="2">2.3.1.8</ecNumber>
    </recommendedName>
    <alternativeName>
        <fullName evidence="6">Phosphotransacetylase</fullName>
    </alternativeName>
</protein>
<reference evidence="10" key="1">
    <citation type="journal article" date="2019" name="Nat. Commun.">
        <title>Expansion of phycobilisome linker gene families in mesophilic red algae.</title>
        <authorList>
            <person name="Lee J."/>
            <person name="Kim D."/>
            <person name="Bhattacharya D."/>
            <person name="Yoon H.S."/>
        </authorList>
    </citation>
    <scope>NUCLEOTIDE SEQUENCE [LARGE SCALE GENOMIC DNA]</scope>
    <source>
        <strain evidence="10">CCMP 1328</strain>
    </source>
</reference>
<dbReference type="InterPro" id="IPR028979">
    <property type="entry name" value="Ser_kin/Pase_Hpr-like_N_sf"/>
</dbReference>
<evidence type="ECO:0000259" key="8">
    <source>
        <dbReference type="PROSITE" id="PS50222"/>
    </source>
</evidence>
<dbReference type="GO" id="GO:0008959">
    <property type="term" value="F:phosphate acetyltransferase activity"/>
    <property type="evidence" value="ECO:0007669"/>
    <property type="project" value="UniProtKB-EC"/>
</dbReference>
<evidence type="ECO:0000313" key="10">
    <source>
        <dbReference type="Proteomes" id="UP000324585"/>
    </source>
</evidence>
<dbReference type="PROSITE" id="PS00018">
    <property type="entry name" value="EF_HAND_1"/>
    <property type="match status" value="1"/>
</dbReference>
<gene>
    <name evidence="9" type="ORF">FVE85_2794</name>
</gene>
<dbReference type="Gene3D" id="3.40.50.10950">
    <property type="match status" value="1"/>
</dbReference>
<evidence type="ECO:0000256" key="2">
    <source>
        <dbReference type="ARBA" id="ARBA00012707"/>
    </source>
</evidence>
<dbReference type="PANTHER" id="PTHR43356:SF3">
    <property type="entry name" value="PHOSPHATE ACETYLTRANSFERASE"/>
    <property type="match status" value="1"/>
</dbReference>
<evidence type="ECO:0000256" key="6">
    <source>
        <dbReference type="ARBA" id="ARBA00031108"/>
    </source>
</evidence>
<dbReference type="EMBL" id="VRMN01000004">
    <property type="protein sequence ID" value="KAA8494553.1"/>
    <property type="molecule type" value="Genomic_DNA"/>
</dbReference>
<dbReference type="PANTHER" id="PTHR43356">
    <property type="entry name" value="PHOSPHATE ACETYLTRANSFERASE"/>
    <property type="match status" value="1"/>
</dbReference>
<name>A0A5J4YUX1_PORPP</name>
<keyword evidence="5" id="KW-0012">Acyltransferase</keyword>
<feature type="domain" description="EF-hand" evidence="8">
    <location>
        <begin position="358"/>
        <end position="393"/>
    </location>
</feature>
<keyword evidence="4 9" id="KW-0808">Transferase</keyword>
<evidence type="ECO:0000256" key="5">
    <source>
        <dbReference type="ARBA" id="ARBA00023315"/>
    </source>
</evidence>
<dbReference type="SUPFAM" id="SSF53659">
    <property type="entry name" value="Isocitrate/Isopropylmalate dehydrogenase-like"/>
    <property type="match status" value="1"/>
</dbReference>
<dbReference type="InterPro" id="IPR002505">
    <property type="entry name" value="PTA_PTB"/>
</dbReference>
<dbReference type="NCBIfam" id="TIGR00651">
    <property type="entry name" value="pta"/>
    <property type="match status" value="1"/>
</dbReference>
<dbReference type="Gene3D" id="3.40.1390.20">
    <property type="entry name" value="HprK N-terminal domain-like"/>
    <property type="match status" value="1"/>
</dbReference>
<dbReference type="EC" id="2.3.1.8" evidence="2"/>
<comment type="pathway">
    <text evidence="1">Metabolic intermediate biosynthesis; acetyl-CoA biosynthesis; acetyl-CoA from acetate: step 2/2.</text>
</comment>
<organism evidence="9 10">
    <name type="scientific">Porphyridium purpureum</name>
    <name type="common">Red alga</name>
    <name type="synonym">Porphyridium cruentum</name>
    <dbReference type="NCBI Taxonomy" id="35688"/>
    <lineage>
        <taxon>Eukaryota</taxon>
        <taxon>Rhodophyta</taxon>
        <taxon>Bangiophyceae</taxon>
        <taxon>Porphyridiales</taxon>
        <taxon>Porphyridiaceae</taxon>
        <taxon>Porphyridium</taxon>
    </lineage>
</organism>
<dbReference type="Proteomes" id="UP000324585">
    <property type="component" value="Unassembled WGS sequence"/>
</dbReference>
<accession>A0A5J4YUX1</accession>
<feature type="compositionally biased region" description="Polar residues" evidence="7">
    <location>
        <begin position="516"/>
        <end position="530"/>
    </location>
</feature>
<dbReference type="NCBIfam" id="NF004167">
    <property type="entry name" value="PRK05632.1"/>
    <property type="match status" value="1"/>
</dbReference>
<dbReference type="PROSITE" id="PS50222">
    <property type="entry name" value="EF_HAND_2"/>
    <property type="match status" value="1"/>
</dbReference>
<evidence type="ECO:0000256" key="4">
    <source>
        <dbReference type="ARBA" id="ARBA00022679"/>
    </source>
</evidence>
<keyword evidence="10" id="KW-1185">Reference proteome</keyword>
<dbReference type="OrthoDB" id="67445at2759"/>
<evidence type="ECO:0000256" key="1">
    <source>
        <dbReference type="ARBA" id="ARBA00004989"/>
    </source>
</evidence>
<feature type="region of interest" description="Disordered" evidence="7">
    <location>
        <begin position="515"/>
        <end position="538"/>
    </location>
</feature>
<evidence type="ECO:0000313" key="9">
    <source>
        <dbReference type="EMBL" id="KAA8494553.1"/>
    </source>
</evidence>
<dbReference type="InterPro" id="IPR002048">
    <property type="entry name" value="EF_hand_dom"/>
</dbReference>